<evidence type="ECO:0008006" key="4">
    <source>
        <dbReference type="Google" id="ProtNLM"/>
    </source>
</evidence>
<dbReference type="Proteomes" id="UP000265515">
    <property type="component" value="Unassembled WGS sequence"/>
</dbReference>
<dbReference type="EMBL" id="BFEA01000800">
    <property type="protein sequence ID" value="GBG90279.1"/>
    <property type="molecule type" value="Genomic_DNA"/>
</dbReference>
<feature type="chain" id="PRO_5017259227" description="Granulins domain-containing protein" evidence="1">
    <location>
        <begin position="25"/>
        <end position="112"/>
    </location>
</feature>
<dbReference type="AlphaFoldDB" id="A0A388M723"/>
<comment type="caution">
    <text evidence="2">The sequence shown here is derived from an EMBL/GenBank/DDBJ whole genome shotgun (WGS) entry which is preliminary data.</text>
</comment>
<dbReference type="Gramene" id="GBG90279">
    <property type="protein sequence ID" value="GBG90279"/>
    <property type="gene ID" value="CBR_g50457"/>
</dbReference>
<organism evidence="2 3">
    <name type="scientific">Chara braunii</name>
    <name type="common">Braun's stonewort</name>
    <dbReference type="NCBI Taxonomy" id="69332"/>
    <lineage>
        <taxon>Eukaryota</taxon>
        <taxon>Viridiplantae</taxon>
        <taxon>Streptophyta</taxon>
        <taxon>Charophyceae</taxon>
        <taxon>Charales</taxon>
        <taxon>Characeae</taxon>
        <taxon>Chara</taxon>
    </lineage>
</organism>
<name>A0A388M723_CHABU</name>
<feature type="signal peptide" evidence="1">
    <location>
        <begin position="1"/>
        <end position="24"/>
    </location>
</feature>
<proteinExistence type="predicted"/>
<evidence type="ECO:0000313" key="2">
    <source>
        <dbReference type="EMBL" id="GBG90279.1"/>
    </source>
</evidence>
<evidence type="ECO:0000256" key="1">
    <source>
        <dbReference type="SAM" id="SignalP"/>
    </source>
</evidence>
<gene>
    <name evidence="2" type="ORF">CBR_g50457</name>
</gene>
<sequence>MKKPAVVCLLAITLLVVAVLLVQGRDDPQGIREGEEAKRGLRGGGGGGCNGPHCGGGWCHSDWDCRWRGQKCCRHRCVECCWDWHCGHRRVCHRNQCVRGPIVVPVGPPHHP</sequence>
<evidence type="ECO:0000313" key="3">
    <source>
        <dbReference type="Proteomes" id="UP000265515"/>
    </source>
</evidence>
<keyword evidence="1" id="KW-0732">Signal</keyword>
<reference evidence="2 3" key="1">
    <citation type="journal article" date="2018" name="Cell">
        <title>The Chara Genome: Secondary Complexity and Implications for Plant Terrestrialization.</title>
        <authorList>
            <person name="Nishiyama T."/>
            <person name="Sakayama H."/>
            <person name="Vries J.D."/>
            <person name="Buschmann H."/>
            <person name="Saint-Marcoux D."/>
            <person name="Ullrich K.K."/>
            <person name="Haas F.B."/>
            <person name="Vanderstraeten L."/>
            <person name="Becker D."/>
            <person name="Lang D."/>
            <person name="Vosolsobe S."/>
            <person name="Rombauts S."/>
            <person name="Wilhelmsson P.K.I."/>
            <person name="Janitza P."/>
            <person name="Kern R."/>
            <person name="Heyl A."/>
            <person name="Rumpler F."/>
            <person name="Villalobos L.I.A.C."/>
            <person name="Clay J.M."/>
            <person name="Skokan R."/>
            <person name="Toyoda A."/>
            <person name="Suzuki Y."/>
            <person name="Kagoshima H."/>
            <person name="Schijlen E."/>
            <person name="Tajeshwar N."/>
            <person name="Catarino B."/>
            <person name="Hetherington A.J."/>
            <person name="Saltykova A."/>
            <person name="Bonnot C."/>
            <person name="Breuninger H."/>
            <person name="Symeonidi A."/>
            <person name="Radhakrishnan G.V."/>
            <person name="Van Nieuwerburgh F."/>
            <person name="Deforce D."/>
            <person name="Chang C."/>
            <person name="Karol K.G."/>
            <person name="Hedrich R."/>
            <person name="Ulvskov P."/>
            <person name="Glockner G."/>
            <person name="Delwiche C.F."/>
            <person name="Petrasek J."/>
            <person name="Van de Peer Y."/>
            <person name="Friml J."/>
            <person name="Beilby M."/>
            <person name="Dolan L."/>
            <person name="Kohara Y."/>
            <person name="Sugano S."/>
            <person name="Fujiyama A."/>
            <person name="Delaux P.-M."/>
            <person name="Quint M."/>
            <person name="TheiBen G."/>
            <person name="Hagemann M."/>
            <person name="Harholt J."/>
            <person name="Dunand C."/>
            <person name="Zachgo S."/>
            <person name="Langdale J."/>
            <person name="Maumus F."/>
            <person name="Straeten D.V.D."/>
            <person name="Gould S.B."/>
            <person name="Rensing S.A."/>
        </authorList>
    </citation>
    <scope>NUCLEOTIDE SEQUENCE [LARGE SCALE GENOMIC DNA]</scope>
    <source>
        <strain evidence="2 3">S276</strain>
    </source>
</reference>
<keyword evidence="3" id="KW-1185">Reference proteome</keyword>
<accession>A0A388M723</accession>
<protein>
    <recommendedName>
        <fullName evidence="4">Granulins domain-containing protein</fullName>
    </recommendedName>
</protein>